<protein>
    <submittedName>
        <fullName evidence="1">Uncharacterized protein</fullName>
    </submittedName>
</protein>
<dbReference type="EMBL" id="HACM01012662">
    <property type="protein sequence ID" value="CRZ13104.1"/>
    <property type="molecule type" value="Transcribed_RNA"/>
</dbReference>
<evidence type="ECO:0000313" key="1">
    <source>
        <dbReference type="EMBL" id="CRZ13104.1"/>
    </source>
</evidence>
<name>A0A0H5RWH7_9EUKA</name>
<feature type="non-terminal residue" evidence="1">
    <location>
        <position position="1"/>
    </location>
</feature>
<dbReference type="AlphaFoldDB" id="A0A0H5RWH7"/>
<feature type="non-terminal residue" evidence="1">
    <location>
        <position position="108"/>
    </location>
</feature>
<proteinExistence type="predicted"/>
<organism evidence="1">
    <name type="scientific">Spongospora subterranea</name>
    <dbReference type="NCBI Taxonomy" id="70186"/>
    <lineage>
        <taxon>Eukaryota</taxon>
        <taxon>Sar</taxon>
        <taxon>Rhizaria</taxon>
        <taxon>Endomyxa</taxon>
        <taxon>Phytomyxea</taxon>
        <taxon>Plasmodiophorida</taxon>
        <taxon>Plasmodiophoridae</taxon>
        <taxon>Spongospora</taxon>
    </lineage>
</organism>
<sequence length="108" mass="12120">TRSVMSQAMQALFSIRQGDDEPTRQFASRMSSAATRVRAVIPEKLLTVTPELETMIMLQAVNNRFKTLTSMINAQEANVPLQCEKLTAMMLEEEERNPPKFPSASMAE</sequence>
<accession>A0A0H5RWH7</accession>
<reference evidence="1" key="1">
    <citation type="submission" date="2015-04" db="EMBL/GenBank/DDBJ databases">
        <title>The genome sequence of the plant pathogenic Rhizarian Plasmodiophora brassicae reveals insights in its biotrophic life cycle and the origin of chitin synthesis.</title>
        <authorList>
            <person name="Schwelm A."/>
            <person name="Fogelqvist J."/>
            <person name="Knaust A."/>
            <person name="Julke S."/>
            <person name="Lilja T."/>
            <person name="Dhandapani V."/>
            <person name="Bonilla-Rosso G."/>
            <person name="Karlsson M."/>
            <person name="Shevchenko A."/>
            <person name="Choi S.R."/>
            <person name="Kim H.G."/>
            <person name="Park J.Y."/>
            <person name="Lim Y.P."/>
            <person name="Ludwig-Muller J."/>
            <person name="Dixelius C."/>
        </authorList>
    </citation>
    <scope>NUCLEOTIDE SEQUENCE</scope>
    <source>
        <tissue evidence="1">Potato root galls</tissue>
    </source>
</reference>